<dbReference type="STRING" id="88036.D8T536"/>
<evidence type="ECO:0000256" key="2">
    <source>
        <dbReference type="ARBA" id="ARBA00010617"/>
    </source>
</evidence>
<dbReference type="PANTHER" id="PTHR47944">
    <property type="entry name" value="CYTOCHROME P450 98A9"/>
    <property type="match status" value="1"/>
</dbReference>
<name>D8T536_SELML</name>
<dbReference type="SUPFAM" id="SSF48264">
    <property type="entry name" value="Cytochrome P450"/>
    <property type="match status" value="1"/>
</dbReference>
<evidence type="ECO:0000256" key="4">
    <source>
        <dbReference type="ARBA" id="ARBA00022723"/>
    </source>
</evidence>
<evidence type="ECO:0000313" key="11">
    <source>
        <dbReference type="Proteomes" id="UP000001514"/>
    </source>
</evidence>
<dbReference type="PRINTS" id="PR00463">
    <property type="entry name" value="EP450I"/>
</dbReference>
<organism evidence="11">
    <name type="scientific">Selaginella moellendorffii</name>
    <name type="common">Spikemoss</name>
    <dbReference type="NCBI Taxonomy" id="88036"/>
    <lineage>
        <taxon>Eukaryota</taxon>
        <taxon>Viridiplantae</taxon>
        <taxon>Streptophyta</taxon>
        <taxon>Embryophyta</taxon>
        <taxon>Tracheophyta</taxon>
        <taxon>Lycopodiopsida</taxon>
        <taxon>Selaginellales</taxon>
        <taxon>Selaginellaceae</taxon>
        <taxon>Selaginella</taxon>
    </lineage>
</organism>
<feature type="binding site" description="axial binding residue" evidence="8">
    <location>
        <position position="182"/>
    </location>
    <ligand>
        <name>heme</name>
        <dbReference type="ChEBI" id="CHEBI:30413"/>
    </ligand>
    <ligandPart>
        <name>Fe</name>
        <dbReference type="ChEBI" id="CHEBI:18248"/>
    </ligandPart>
</feature>
<gene>
    <name evidence="10" type="primary">CYP797B19</name>
    <name evidence="10" type="ORF">SELMODRAFT_132063</name>
</gene>
<reference evidence="10 11" key="1">
    <citation type="journal article" date="2011" name="Science">
        <title>The Selaginella genome identifies genetic changes associated with the evolution of vascular plants.</title>
        <authorList>
            <person name="Banks J.A."/>
            <person name="Nishiyama T."/>
            <person name="Hasebe M."/>
            <person name="Bowman J.L."/>
            <person name="Gribskov M."/>
            <person name="dePamphilis C."/>
            <person name="Albert V.A."/>
            <person name="Aono N."/>
            <person name="Aoyama T."/>
            <person name="Ambrose B.A."/>
            <person name="Ashton N.W."/>
            <person name="Axtell M.J."/>
            <person name="Barker E."/>
            <person name="Barker M.S."/>
            <person name="Bennetzen J.L."/>
            <person name="Bonawitz N.D."/>
            <person name="Chapple C."/>
            <person name="Cheng C."/>
            <person name="Correa L.G."/>
            <person name="Dacre M."/>
            <person name="DeBarry J."/>
            <person name="Dreyer I."/>
            <person name="Elias M."/>
            <person name="Engstrom E.M."/>
            <person name="Estelle M."/>
            <person name="Feng L."/>
            <person name="Finet C."/>
            <person name="Floyd S.K."/>
            <person name="Frommer W.B."/>
            <person name="Fujita T."/>
            <person name="Gramzow L."/>
            <person name="Gutensohn M."/>
            <person name="Harholt J."/>
            <person name="Hattori M."/>
            <person name="Heyl A."/>
            <person name="Hirai T."/>
            <person name="Hiwatashi Y."/>
            <person name="Ishikawa M."/>
            <person name="Iwata M."/>
            <person name="Karol K.G."/>
            <person name="Koehler B."/>
            <person name="Kolukisaoglu U."/>
            <person name="Kubo M."/>
            <person name="Kurata T."/>
            <person name="Lalonde S."/>
            <person name="Li K."/>
            <person name="Li Y."/>
            <person name="Litt A."/>
            <person name="Lyons E."/>
            <person name="Manning G."/>
            <person name="Maruyama T."/>
            <person name="Michael T.P."/>
            <person name="Mikami K."/>
            <person name="Miyazaki S."/>
            <person name="Morinaga S."/>
            <person name="Murata T."/>
            <person name="Mueller-Roeber B."/>
            <person name="Nelson D.R."/>
            <person name="Obara M."/>
            <person name="Oguri Y."/>
            <person name="Olmstead R.G."/>
            <person name="Onodera N."/>
            <person name="Petersen B.L."/>
            <person name="Pils B."/>
            <person name="Prigge M."/>
            <person name="Rensing S.A."/>
            <person name="Riano-Pachon D.M."/>
            <person name="Roberts A.W."/>
            <person name="Sato Y."/>
            <person name="Scheller H.V."/>
            <person name="Schulz B."/>
            <person name="Schulz C."/>
            <person name="Shakirov E.V."/>
            <person name="Shibagaki N."/>
            <person name="Shinohara N."/>
            <person name="Shippen D.E."/>
            <person name="Soerensen I."/>
            <person name="Sotooka R."/>
            <person name="Sugimoto N."/>
            <person name="Sugita M."/>
            <person name="Sumikawa N."/>
            <person name="Tanurdzic M."/>
            <person name="Theissen G."/>
            <person name="Ulvskov P."/>
            <person name="Wakazuki S."/>
            <person name="Weng J.K."/>
            <person name="Willats W.W."/>
            <person name="Wipf D."/>
            <person name="Wolf P.G."/>
            <person name="Yang L."/>
            <person name="Zimmer A.D."/>
            <person name="Zhu Q."/>
            <person name="Mitros T."/>
            <person name="Hellsten U."/>
            <person name="Loque D."/>
            <person name="Otillar R."/>
            <person name="Salamov A."/>
            <person name="Schmutz J."/>
            <person name="Shapiro H."/>
            <person name="Lindquist E."/>
            <person name="Lucas S."/>
            <person name="Rokhsar D."/>
            <person name="Grigoriev I.V."/>
        </authorList>
    </citation>
    <scope>NUCLEOTIDE SEQUENCE [LARGE SCALE GENOMIC DNA]</scope>
</reference>
<dbReference type="Gramene" id="EFJ08281">
    <property type="protein sequence ID" value="EFJ08281"/>
    <property type="gene ID" value="SELMODRAFT_132063"/>
</dbReference>
<dbReference type="InterPro" id="IPR036396">
    <property type="entry name" value="Cyt_P450_sf"/>
</dbReference>
<evidence type="ECO:0000256" key="1">
    <source>
        <dbReference type="ARBA" id="ARBA00001971"/>
    </source>
</evidence>
<keyword evidence="11" id="KW-1185">Reference proteome</keyword>
<dbReference type="GO" id="GO:0016705">
    <property type="term" value="F:oxidoreductase activity, acting on paired donors, with incorporation or reduction of molecular oxygen"/>
    <property type="evidence" value="ECO:0007669"/>
    <property type="project" value="InterPro"/>
</dbReference>
<dbReference type="OMA" id="MEDECHS"/>
<dbReference type="GO" id="GO:0044550">
    <property type="term" value="P:secondary metabolite biosynthetic process"/>
    <property type="evidence" value="ECO:0007669"/>
    <property type="project" value="UniProtKB-ARBA"/>
</dbReference>
<dbReference type="GO" id="GO:0005506">
    <property type="term" value="F:iron ion binding"/>
    <property type="evidence" value="ECO:0007669"/>
    <property type="project" value="InterPro"/>
</dbReference>
<dbReference type="Gene3D" id="1.10.630.10">
    <property type="entry name" value="Cytochrome P450"/>
    <property type="match status" value="1"/>
</dbReference>
<evidence type="ECO:0000313" key="10">
    <source>
        <dbReference type="EMBL" id="EFJ08281.1"/>
    </source>
</evidence>
<dbReference type="InterPro" id="IPR001128">
    <property type="entry name" value="Cyt_P450"/>
</dbReference>
<dbReference type="Proteomes" id="UP000001514">
    <property type="component" value="Unassembled WGS sequence"/>
</dbReference>
<evidence type="ECO:0000256" key="5">
    <source>
        <dbReference type="ARBA" id="ARBA00023002"/>
    </source>
</evidence>
<dbReference type="GO" id="GO:0004497">
    <property type="term" value="F:monooxygenase activity"/>
    <property type="evidence" value="ECO:0007669"/>
    <property type="project" value="UniProtKB-KW"/>
</dbReference>
<dbReference type="InterPro" id="IPR017972">
    <property type="entry name" value="Cyt_P450_CS"/>
</dbReference>
<dbReference type="HOGENOM" id="CLU_001570_29_3_1"/>
<accession>D8T536</accession>
<keyword evidence="5 9" id="KW-0560">Oxidoreductase</keyword>
<dbReference type="FunFam" id="1.10.630.10:FF:000126">
    <property type="entry name" value="Predicted protein"/>
    <property type="match status" value="1"/>
</dbReference>
<evidence type="ECO:0000256" key="8">
    <source>
        <dbReference type="PIRSR" id="PIRSR602401-1"/>
    </source>
</evidence>
<evidence type="ECO:0000256" key="7">
    <source>
        <dbReference type="ARBA" id="ARBA00023033"/>
    </source>
</evidence>
<keyword evidence="3 8" id="KW-0349">Heme</keyword>
<keyword evidence="7 9" id="KW-0503">Monooxygenase</keyword>
<dbReference type="GO" id="GO:0020037">
    <property type="term" value="F:heme binding"/>
    <property type="evidence" value="ECO:0007669"/>
    <property type="project" value="InterPro"/>
</dbReference>
<keyword evidence="4 8" id="KW-0479">Metal-binding</keyword>
<dbReference type="PANTHER" id="PTHR47944:SF4">
    <property type="entry name" value="OS09G0441700 PROTEIN"/>
    <property type="match status" value="1"/>
</dbReference>
<dbReference type="InParanoid" id="D8T536"/>
<protein>
    <submittedName>
        <fullName evidence="10">Uncharacterized protein CYP797B19</fullName>
    </submittedName>
</protein>
<dbReference type="PRINTS" id="PR00385">
    <property type="entry name" value="P450"/>
</dbReference>
<comment type="similarity">
    <text evidence="2 9">Belongs to the cytochrome P450 family.</text>
</comment>
<evidence type="ECO:0000256" key="9">
    <source>
        <dbReference type="RuleBase" id="RU000461"/>
    </source>
</evidence>
<evidence type="ECO:0000256" key="6">
    <source>
        <dbReference type="ARBA" id="ARBA00023004"/>
    </source>
</evidence>
<proteinExistence type="inferred from homology"/>
<sequence>MALESFRGDAQAELYTKASLLVRTPFFLDNRPYAINFQETLLGGTETTGVTCEWIMAAVMHNPQVLTNLQEELQRVVGSTRMARESDISKLEYLQAVIKETFRRYPPATLLMPRTAHKATTIGGYHIPKGTTLLVNSWAIGMDPAVWEDPTQFLPDRFLGIPIDIKGHDFELIPFGSGRRKCPGMALGLRAVELLVANLIHGFHWSFVPGMTLSMEDECHSVSQLKIPLQAIAVPRLPKEVYANI</sequence>
<dbReference type="KEGG" id="smo:SELMODRAFT_132063"/>
<dbReference type="EMBL" id="GL377675">
    <property type="protein sequence ID" value="EFJ08281.1"/>
    <property type="molecule type" value="Genomic_DNA"/>
</dbReference>
<dbReference type="InterPro" id="IPR002401">
    <property type="entry name" value="Cyt_P450_E_grp-I"/>
</dbReference>
<evidence type="ECO:0000256" key="3">
    <source>
        <dbReference type="ARBA" id="ARBA00022617"/>
    </source>
</evidence>
<dbReference type="Pfam" id="PF00067">
    <property type="entry name" value="p450"/>
    <property type="match status" value="1"/>
</dbReference>
<dbReference type="PROSITE" id="PS00086">
    <property type="entry name" value="CYTOCHROME_P450"/>
    <property type="match status" value="1"/>
</dbReference>
<dbReference type="eggNOG" id="KOG0156">
    <property type="taxonomic scope" value="Eukaryota"/>
</dbReference>
<comment type="cofactor">
    <cofactor evidence="1 8">
        <name>heme</name>
        <dbReference type="ChEBI" id="CHEBI:30413"/>
    </cofactor>
</comment>
<dbReference type="AlphaFoldDB" id="D8T536"/>
<keyword evidence="6 8" id="KW-0408">Iron</keyword>